<name>A0ABS2TIC8_9ACTO</name>
<protein>
    <submittedName>
        <fullName evidence="2">Glycosyltransferase</fullName>
    </submittedName>
</protein>
<proteinExistence type="predicted"/>
<keyword evidence="3" id="KW-1185">Reference proteome</keyword>
<evidence type="ECO:0000313" key="2">
    <source>
        <dbReference type="EMBL" id="MBM9433873.1"/>
    </source>
</evidence>
<dbReference type="Gene3D" id="3.90.550.10">
    <property type="entry name" value="Spore Coat Polysaccharide Biosynthesis Protein SpsA, Chain A"/>
    <property type="match status" value="1"/>
</dbReference>
<comment type="caution">
    <text evidence="2">The sequence shown here is derived from an EMBL/GenBank/DDBJ whole genome shotgun (WGS) entry which is preliminary data.</text>
</comment>
<evidence type="ECO:0000313" key="3">
    <source>
        <dbReference type="Proteomes" id="UP000705983"/>
    </source>
</evidence>
<dbReference type="PANTHER" id="PTHR43179:SF7">
    <property type="entry name" value="RHAMNOSYLTRANSFERASE WBBL"/>
    <property type="match status" value="1"/>
</dbReference>
<feature type="domain" description="Glycosyltransferase 2-like" evidence="1">
    <location>
        <begin position="240"/>
        <end position="350"/>
    </location>
</feature>
<dbReference type="SUPFAM" id="SSF53448">
    <property type="entry name" value="Nucleotide-diphospho-sugar transferases"/>
    <property type="match status" value="1"/>
</dbReference>
<organism evidence="2 3">
    <name type="scientific">Flaviflexus equikiangi</name>
    <dbReference type="NCBI Taxonomy" id="2758573"/>
    <lineage>
        <taxon>Bacteria</taxon>
        <taxon>Bacillati</taxon>
        <taxon>Actinomycetota</taxon>
        <taxon>Actinomycetes</taxon>
        <taxon>Actinomycetales</taxon>
        <taxon>Actinomycetaceae</taxon>
        <taxon>Flaviflexus</taxon>
    </lineage>
</organism>
<accession>A0ABS2TIC8</accession>
<dbReference type="Pfam" id="PF00535">
    <property type="entry name" value="Glycos_transf_2"/>
    <property type="match status" value="1"/>
</dbReference>
<dbReference type="InterPro" id="IPR001173">
    <property type="entry name" value="Glyco_trans_2-like"/>
</dbReference>
<dbReference type="RefSeq" id="WP_187996974.1">
    <property type="nucleotide sequence ID" value="NZ_JACEXG010000005.1"/>
</dbReference>
<gene>
    <name evidence="2" type="ORF">JVW63_09230</name>
</gene>
<reference evidence="3" key="1">
    <citation type="submission" date="2021-02" db="EMBL/GenBank/DDBJ databases">
        <title>Leucobacter sp. CX169.</title>
        <authorList>
            <person name="Cheng Y."/>
        </authorList>
    </citation>
    <scope>NUCLEOTIDE SEQUENCE [LARGE SCALE GENOMIC DNA]</scope>
    <source>
        <strain evidence="3">JY899</strain>
    </source>
</reference>
<dbReference type="PANTHER" id="PTHR43179">
    <property type="entry name" value="RHAMNOSYLTRANSFERASE WBBL"/>
    <property type="match status" value="1"/>
</dbReference>
<evidence type="ECO:0000259" key="1">
    <source>
        <dbReference type="Pfam" id="PF00535"/>
    </source>
</evidence>
<sequence>MRRVIALCRTVSDVEALTCAWEAQRSQSWELSVILPRENGPDAEARRRAASASSITATDSPIESALRLAAESEIAWILRDGRTPEAGSLAVIDHWFEHRDVELAYGDSMVDGVGVRTRPRYGRIRALSTGDLGDSCVLRGSAVQRMLDSRSSAPHSWHEALMAAVDAATAVEHIPVVLDAGRAHPPLTARALAALINPTHPGGMLSADGRHVIPRETLTDESICIIIPSIGSPADFEGVERPALLACLESILARGTSLIEQIVIVAGERMPPAVVEAARQLAGPLLTVVHIEGAFNFSASCNLGAAQSTASHLLFLNDDIEAVTDGWLEAMAGLAVRPGVGAVGARLLFPDGRLQHCGITVRPDTCEPNHLYYGLAPRDVSDPSARECSEFLAVTGACLLVSRADFESVGGFSLGLPVNYNDVDLCLKLKAAGKSSVSCNPVTLIHRESTSRIPTIAPEEQRAMEMWRGVVQDDPYWYAWS</sequence>
<dbReference type="InterPro" id="IPR029044">
    <property type="entry name" value="Nucleotide-diphossugar_trans"/>
</dbReference>
<dbReference type="Proteomes" id="UP000705983">
    <property type="component" value="Unassembled WGS sequence"/>
</dbReference>
<dbReference type="EMBL" id="JAFFJS010000005">
    <property type="protein sequence ID" value="MBM9433873.1"/>
    <property type="molecule type" value="Genomic_DNA"/>
</dbReference>